<evidence type="ECO:0000313" key="3">
    <source>
        <dbReference type="Proteomes" id="UP000295066"/>
    </source>
</evidence>
<feature type="region of interest" description="Disordered" evidence="1">
    <location>
        <begin position="140"/>
        <end position="171"/>
    </location>
</feature>
<dbReference type="OrthoDB" id="422579at2"/>
<protein>
    <submittedName>
        <fullName evidence="2">Uncharacterized protein</fullName>
    </submittedName>
</protein>
<keyword evidence="3" id="KW-1185">Reference proteome</keyword>
<dbReference type="AlphaFoldDB" id="A0A4R8MBM6"/>
<organism evidence="2 3">
    <name type="scientific">Aminivibrio pyruvatiphilus</name>
    <dbReference type="NCBI Taxonomy" id="1005740"/>
    <lineage>
        <taxon>Bacteria</taxon>
        <taxon>Thermotogati</taxon>
        <taxon>Synergistota</taxon>
        <taxon>Synergistia</taxon>
        <taxon>Synergistales</taxon>
        <taxon>Aminobacteriaceae</taxon>
        <taxon>Aminivibrio</taxon>
    </lineage>
</organism>
<sequence>MGRAAKGVAAVLILAGILWGEPVCPASADGGGMSLREEIGARIGHINALPAGERLSPRGSEKKEALPGGKILSPQEEFFASLGLDKIALGEEDLREIEEYREAMKNAGLGPEQIEEAVKGFELAKKMSALGPAAMMKAGRGAAKKQDSKKETRETGAVGDAPLPPAAEGYNAGDEGEKARWALGLADSMAVASFYDIADAGMVRAAGLAVSAYPHPLLLNNFAGMIREVSPDDALFFYFSALSLEPRNPVILTNIAMSFLDRNDFGAARNYATQALSENPEFGPAFQVLTFCHLRDGSSVLAAETLMKSARDCFDDLSVRLFDDYLEEVGNLDVTQGEKYPLPEEHLEILYQIAKKYGDPERENGADTPGAQIRINPFPVFGSADHYLNSMDFLLGDAERRAAKLAKISAELGRLEKAVFGKRGSRGALPVMKNMRQYYAYLVLESYYHFKMRELNWKLQEEDPTDDLLKDYVDAYMTQCISFRKQEHDFHEAFLKQTKGSPKEEAEWYRKGIRFYSACLDHQKMLLDITRRYTLEYLKIPKSKYDERKTIVEEFWLKAGGLLKYMTDGNVYDLADKRREMFAVDWMDIWPTAGYPVPNAGDSVFVRAVDEAPLGMSSPFLCSISPPALQGALERMQRYQEELAKLSKGLNRLNPPPKVLPKYAFDVDPVEIERTALPMFKEAGDLPLIGFEGTLPFSDKHTAYTDGSKSTWIITGEGGARGSVYDDSSGTMTTFSAASKPGGSTSVFDVGAKLTDVKDLGDRLDKATEFVREKVFRQKGGKESEGSGPFGGPFQAADMLKKGQETIGFLQAAGNVKGAGSRMYGEYVTRDRDHRVIDHGLVYIRQVGGALPIENSPELGREVMVMKSRITGVSTKQEFTQYKFKFATVRTR</sequence>
<dbReference type="InterPro" id="IPR011990">
    <property type="entry name" value="TPR-like_helical_dom_sf"/>
</dbReference>
<feature type="compositionally biased region" description="Basic and acidic residues" evidence="1">
    <location>
        <begin position="144"/>
        <end position="154"/>
    </location>
</feature>
<evidence type="ECO:0000313" key="2">
    <source>
        <dbReference type="EMBL" id="TDY61662.1"/>
    </source>
</evidence>
<dbReference type="RefSeq" id="WP_133957109.1">
    <property type="nucleotide sequence ID" value="NZ_SORI01000005.1"/>
</dbReference>
<reference evidence="2 3" key="1">
    <citation type="submission" date="2019-03" db="EMBL/GenBank/DDBJ databases">
        <title>Genomic Encyclopedia of Type Strains, Phase IV (KMG-IV): sequencing the most valuable type-strain genomes for metagenomic binning, comparative biology and taxonomic classification.</title>
        <authorList>
            <person name="Goeker M."/>
        </authorList>
    </citation>
    <scope>NUCLEOTIDE SEQUENCE [LARGE SCALE GENOMIC DNA]</scope>
    <source>
        <strain evidence="2 3">DSM 25964</strain>
    </source>
</reference>
<proteinExistence type="predicted"/>
<dbReference type="Gene3D" id="1.25.40.10">
    <property type="entry name" value="Tetratricopeptide repeat domain"/>
    <property type="match status" value="1"/>
</dbReference>
<accession>A0A4R8MBM6</accession>
<evidence type="ECO:0000256" key="1">
    <source>
        <dbReference type="SAM" id="MobiDB-lite"/>
    </source>
</evidence>
<dbReference type="SUPFAM" id="SSF48452">
    <property type="entry name" value="TPR-like"/>
    <property type="match status" value="1"/>
</dbReference>
<comment type="caution">
    <text evidence="2">The sequence shown here is derived from an EMBL/GenBank/DDBJ whole genome shotgun (WGS) entry which is preliminary data.</text>
</comment>
<dbReference type="EMBL" id="SORI01000005">
    <property type="protein sequence ID" value="TDY61662.1"/>
    <property type="molecule type" value="Genomic_DNA"/>
</dbReference>
<gene>
    <name evidence="2" type="ORF">C8D99_10575</name>
</gene>
<dbReference type="Proteomes" id="UP000295066">
    <property type="component" value="Unassembled WGS sequence"/>
</dbReference>
<name>A0A4R8MBM6_9BACT</name>